<evidence type="ECO:0000313" key="3">
    <source>
        <dbReference type="Proteomes" id="UP000054007"/>
    </source>
</evidence>
<name>A0A0D7BAG3_9AGAR</name>
<evidence type="ECO:0000259" key="1">
    <source>
        <dbReference type="Pfam" id="PF14200"/>
    </source>
</evidence>
<evidence type="ECO:0000313" key="2">
    <source>
        <dbReference type="EMBL" id="KIY67159.1"/>
    </source>
</evidence>
<protein>
    <submittedName>
        <fullName evidence="2">Carbohydrate-binding module family 13 protein</fullName>
    </submittedName>
</protein>
<proteinExistence type="predicted"/>
<dbReference type="STRING" id="1314674.A0A0D7BAG3"/>
<dbReference type="EMBL" id="KN880533">
    <property type="protein sequence ID" value="KIY67159.1"/>
    <property type="molecule type" value="Genomic_DNA"/>
</dbReference>
<sequence length="148" mass="16827">MPDFVSPSNARFRILNAGSGTALDKRGDDHVIGYEPNDGVNQKWEVQQHSDGKWTFRNIANGKYLAVEGGHAEDNKTVIVTDEPYEWYMNVDSHLSSNDRGFRIYAHPCFNLDLDGGKTDNNTRVSVWGQWTEEQGAAPHQSWRFVRD</sequence>
<dbReference type="Proteomes" id="UP000054007">
    <property type="component" value="Unassembled WGS sequence"/>
</dbReference>
<dbReference type="SUPFAM" id="SSF50370">
    <property type="entry name" value="Ricin B-like lectins"/>
    <property type="match status" value="1"/>
</dbReference>
<dbReference type="Pfam" id="PF14200">
    <property type="entry name" value="RicinB_lectin_2"/>
    <property type="match status" value="1"/>
</dbReference>
<dbReference type="InterPro" id="IPR035992">
    <property type="entry name" value="Ricin_B-like_lectins"/>
</dbReference>
<reference evidence="2 3" key="1">
    <citation type="journal article" date="2015" name="Fungal Genet. Biol.">
        <title>Evolution of novel wood decay mechanisms in Agaricales revealed by the genome sequences of Fistulina hepatica and Cylindrobasidium torrendii.</title>
        <authorList>
            <person name="Floudas D."/>
            <person name="Held B.W."/>
            <person name="Riley R."/>
            <person name="Nagy L.G."/>
            <person name="Koehler G."/>
            <person name="Ransdell A.S."/>
            <person name="Younus H."/>
            <person name="Chow J."/>
            <person name="Chiniquy J."/>
            <person name="Lipzen A."/>
            <person name="Tritt A."/>
            <person name="Sun H."/>
            <person name="Haridas S."/>
            <person name="LaButti K."/>
            <person name="Ohm R.A."/>
            <person name="Kues U."/>
            <person name="Blanchette R.A."/>
            <person name="Grigoriev I.V."/>
            <person name="Minto R.E."/>
            <person name="Hibbett D.S."/>
        </authorList>
    </citation>
    <scope>NUCLEOTIDE SEQUENCE [LARGE SCALE GENOMIC DNA]</scope>
    <source>
        <strain evidence="2 3">FP15055 ss-10</strain>
    </source>
</reference>
<dbReference type="AlphaFoldDB" id="A0A0D7BAG3"/>
<keyword evidence="3" id="KW-1185">Reference proteome</keyword>
<gene>
    <name evidence="2" type="ORF">CYLTODRAFT_490861</name>
</gene>
<dbReference type="CDD" id="cd23422">
    <property type="entry name" value="beta-trefoil_Ricin_MPL_CNL"/>
    <property type="match status" value="1"/>
</dbReference>
<organism evidence="2 3">
    <name type="scientific">Cylindrobasidium torrendii FP15055 ss-10</name>
    <dbReference type="NCBI Taxonomy" id="1314674"/>
    <lineage>
        <taxon>Eukaryota</taxon>
        <taxon>Fungi</taxon>
        <taxon>Dikarya</taxon>
        <taxon>Basidiomycota</taxon>
        <taxon>Agaricomycotina</taxon>
        <taxon>Agaricomycetes</taxon>
        <taxon>Agaricomycetidae</taxon>
        <taxon>Agaricales</taxon>
        <taxon>Marasmiineae</taxon>
        <taxon>Physalacriaceae</taxon>
        <taxon>Cylindrobasidium</taxon>
    </lineage>
</organism>
<dbReference type="Gene3D" id="2.80.10.50">
    <property type="match status" value="1"/>
</dbReference>
<dbReference type="InterPro" id="IPR000772">
    <property type="entry name" value="Ricin_B_lectin"/>
</dbReference>
<feature type="domain" description="Ricin B lectin" evidence="1">
    <location>
        <begin position="9"/>
        <end position="79"/>
    </location>
</feature>
<accession>A0A0D7BAG3</accession>
<dbReference type="OrthoDB" id="2131701at2759"/>